<dbReference type="Proteomes" id="UP000561459">
    <property type="component" value="Unassembled WGS sequence"/>
</dbReference>
<accession>A0A7W6G021</accession>
<keyword evidence="1" id="KW-0732">Signal</keyword>
<dbReference type="PROSITE" id="PS51724">
    <property type="entry name" value="SPOR"/>
    <property type="match status" value="1"/>
</dbReference>
<dbReference type="SUPFAM" id="SSF48452">
    <property type="entry name" value="TPR-like"/>
    <property type="match status" value="1"/>
</dbReference>
<dbReference type="Pfam" id="PF05036">
    <property type="entry name" value="SPOR"/>
    <property type="match status" value="1"/>
</dbReference>
<dbReference type="InterPro" id="IPR011990">
    <property type="entry name" value="TPR-like_helical_dom_sf"/>
</dbReference>
<keyword evidence="4" id="KW-1185">Reference proteome</keyword>
<dbReference type="GO" id="GO:0042834">
    <property type="term" value="F:peptidoglycan binding"/>
    <property type="evidence" value="ECO:0007669"/>
    <property type="project" value="InterPro"/>
</dbReference>
<evidence type="ECO:0000259" key="2">
    <source>
        <dbReference type="PROSITE" id="PS51724"/>
    </source>
</evidence>
<name>A0A7W6G021_9SPHN</name>
<evidence type="ECO:0000256" key="1">
    <source>
        <dbReference type="SAM" id="SignalP"/>
    </source>
</evidence>
<feature type="chain" id="PRO_5031166235" evidence="1">
    <location>
        <begin position="46"/>
        <end position="470"/>
    </location>
</feature>
<evidence type="ECO:0000313" key="3">
    <source>
        <dbReference type="EMBL" id="MBB3940742.1"/>
    </source>
</evidence>
<dbReference type="Pfam" id="PF12895">
    <property type="entry name" value="ANAPC3"/>
    <property type="match status" value="1"/>
</dbReference>
<proteinExistence type="predicted"/>
<dbReference type="InterPro" id="IPR007730">
    <property type="entry name" value="SPOR-like_dom"/>
</dbReference>
<evidence type="ECO:0000313" key="4">
    <source>
        <dbReference type="Proteomes" id="UP000561459"/>
    </source>
</evidence>
<comment type="caution">
    <text evidence="3">The sequence shown here is derived from an EMBL/GenBank/DDBJ whole genome shotgun (WGS) entry which is preliminary data.</text>
</comment>
<organism evidence="3 4">
    <name type="scientific">Novosphingobium fluoreni</name>
    <dbReference type="NCBI Taxonomy" id="1391222"/>
    <lineage>
        <taxon>Bacteria</taxon>
        <taxon>Pseudomonadati</taxon>
        <taxon>Pseudomonadota</taxon>
        <taxon>Alphaproteobacteria</taxon>
        <taxon>Sphingomonadales</taxon>
        <taxon>Sphingomonadaceae</taxon>
        <taxon>Novosphingobium</taxon>
    </lineage>
</organism>
<protein>
    <submittedName>
        <fullName evidence="3">Flp pilus assembly protein TadD</fullName>
    </submittedName>
</protein>
<dbReference type="Gene3D" id="1.25.40.10">
    <property type="entry name" value="Tetratricopeptide repeat domain"/>
    <property type="match status" value="1"/>
</dbReference>
<gene>
    <name evidence="3" type="ORF">GGR39_002399</name>
</gene>
<dbReference type="InterPro" id="IPR036680">
    <property type="entry name" value="SPOR-like_sf"/>
</dbReference>
<dbReference type="EMBL" id="JACIDY010000005">
    <property type="protein sequence ID" value="MBB3940742.1"/>
    <property type="molecule type" value="Genomic_DNA"/>
</dbReference>
<dbReference type="Gene3D" id="3.30.70.1070">
    <property type="entry name" value="Sporulation related repeat"/>
    <property type="match status" value="1"/>
</dbReference>
<dbReference type="AlphaFoldDB" id="A0A7W6G021"/>
<sequence>MQAQTMMARHMARLNQLAADRSRLGKAMAAAIAVSCVAAPGFALAGDLADQGNAQSDRADRKLDKQILTAERAVAKQPQNLELRSRLAQVYLAAGRFLSASGAFEDAVALGDKTPASALGMALSYIGSSRNQEALALLGQWRDAIPVGDFGLALALAGQPAQAVAILSEAVKAGDNTPKNRQNLAYAFALDGRLAEARVVASQDVPVDQLEARVSDWALQASVGSAQSRVAALLGAPVRSDPGQPTQLALAGTGNAPALAMVEAAPAPVSTAQELPPAPADAPALAFAEPAPVADPVAEPAEPAIASPEPVQPAPALAAATDRQFVSNPVVQAVAESPRSAAPVRMARAEAVRPTPPVVRKPVPAPRRPAAIASTHVVQLGSFSTEAGAHRAWKIFQQRDPGLKERELHLTQAVVNGRTYWRVAAGGYDMASAKAKCSSGRVAAGSCIAHSAARELPGAVASVSRRLASR</sequence>
<feature type="signal peptide" evidence="1">
    <location>
        <begin position="1"/>
        <end position="45"/>
    </location>
</feature>
<feature type="domain" description="SPOR" evidence="2">
    <location>
        <begin position="370"/>
        <end position="456"/>
    </location>
</feature>
<reference evidence="3 4" key="1">
    <citation type="submission" date="2020-08" db="EMBL/GenBank/DDBJ databases">
        <title>Genomic Encyclopedia of Type Strains, Phase IV (KMG-IV): sequencing the most valuable type-strain genomes for metagenomic binning, comparative biology and taxonomic classification.</title>
        <authorList>
            <person name="Goeker M."/>
        </authorList>
    </citation>
    <scope>NUCLEOTIDE SEQUENCE [LARGE SCALE GENOMIC DNA]</scope>
    <source>
        <strain evidence="3 4">DSM 27568</strain>
    </source>
</reference>